<feature type="non-terminal residue" evidence="4">
    <location>
        <position position="157"/>
    </location>
</feature>
<dbReference type="InterPro" id="IPR036416">
    <property type="entry name" value="Pept_tRNA_hydro_sf"/>
</dbReference>
<evidence type="ECO:0008006" key="5">
    <source>
        <dbReference type="Google" id="ProtNLM"/>
    </source>
</evidence>
<name>X1FJF0_9ZZZZ</name>
<dbReference type="PANTHER" id="PTHR17224:SF1">
    <property type="entry name" value="PEPTIDYL-TRNA HYDROLASE"/>
    <property type="match status" value="1"/>
</dbReference>
<keyword evidence="3" id="KW-0694">RNA-binding</keyword>
<reference evidence="4" key="1">
    <citation type="journal article" date="2014" name="Front. Microbiol.">
        <title>High frequency of phylogenetically diverse reductive dehalogenase-homologous genes in deep subseafloor sedimentary metagenomes.</title>
        <authorList>
            <person name="Kawai M."/>
            <person name="Futagami T."/>
            <person name="Toyoda A."/>
            <person name="Takaki Y."/>
            <person name="Nishi S."/>
            <person name="Hori S."/>
            <person name="Arai W."/>
            <person name="Tsubouchi T."/>
            <person name="Morono Y."/>
            <person name="Uchiyama I."/>
            <person name="Ito T."/>
            <person name="Fujiyama A."/>
            <person name="Inagaki F."/>
            <person name="Takami H."/>
        </authorList>
    </citation>
    <scope>NUCLEOTIDE SEQUENCE</scope>
    <source>
        <strain evidence="4">Expedition CK06-06</strain>
    </source>
</reference>
<comment type="caution">
    <text evidence="4">The sequence shown here is derived from an EMBL/GenBank/DDBJ whole genome shotgun (WGS) entry which is preliminary data.</text>
</comment>
<organism evidence="4">
    <name type="scientific">marine sediment metagenome</name>
    <dbReference type="NCBI Taxonomy" id="412755"/>
    <lineage>
        <taxon>unclassified sequences</taxon>
        <taxon>metagenomes</taxon>
        <taxon>ecological metagenomes</taxon>
    </lineage>
</organism>
<dbReference type="EMBL" id="BARU01006182">
    <property type="protein sequence ID" value="GAH45806.1"/>
    <property type="molecule type" value="Genomic_DNA"/>
</dbReference>
<dbReference type="SUPFAM" id="SSF53178">
    <property type="entry name" value="Peptidyl-tRNA hydrolase-like"/>
    <property type="match status" value="1"/>
</dbReference>
<dbReference type="NCBIfam" id="TIGR00447">
    <property type="entry name" value="pth"/>
    <property type="match status" value="1"/>
</dbReference>
<evidence type="ECO:0000256" key="2">
    <source>
        <dbReference type="ARBA" id="ARBA00022801"/>
    </source>
</evidence>
<accession>X1FJF0</accession>
<evidence type="ECO:0000256" key="3">
    <source>
        <dbReference type="ARBA" id="ARBA00022884"/>
    </source>
</evidence>
<dbReference type="GO" id="GO:0000049">
    <property type="term" value="F:tRNA binding"/>
    <property type="evidence" value="ECO:0007669"/>
    <property type="project" value="UniProtKB-KW"/>
</dbReference>
<dbReference type="InterPro" id="IPR001328">
    <property type="entry name" value="Pept_tRNA_hydro"/>
</dbReference>
<dbReference type="Pfam" id="PF01195">
    <property type="entry name" value="Pept_tRNA_hydro"/>
    <property type="match status" value="1"/>
</dbReference>
<protein>
    <recommendedName>
        <fullName evidence="5">Peptidyl-tRNA hydrolase</fullName>
    </recommendedName>
</protein>
<dbReference type="Gene3D" id="3.40.50.1470">
    <property type="entry name" value="Peptidyl-tRNA hydrolase"/>
    <property type="match status" value="1"/>
</dbReference>
<keyword evidence="2" id="KW-0378">Hydrolase</keyword>
<dbReference type="CDD" id="cd00462">
    <property type="entry name" value="PTH"/>
    <property type="match status" value="1"/>
</dbReference>
<dbReference type="PANTHER" id="PTHR17224">
    <property type="entry name" value="PEPTIDYL-TRNA HYDROLASE"/>
    <property type="match status" value="1"/>
</dbReference>
<evidence type="ECO:0000256" key="1">
    <source>
        <dbReference type="ARBA" id="ARBA00022555"/>
    </source>
</evidence>
<keyword evidence="1" id="KW-0820">tRNA-binding</keyword>
<evidence type="ECO:0000313" key="4">
    <source>
        <dbReference type="EMBL" id="GAH45806.1"/>
    </source>
</evidence>
<dbReference type="GO" id="GO:0004045">
    <property type="term" value="F:peptidyl-tRNA hydrolase activity"/>
    <property type="evidence" value="ECO:0007669"/>
    <property type="project" value="InterPro"/>
</dbReference>
<gene>
    <name evidence="4" type="ORF">S03H2_12133</name>
</gene>
<proteinExistence type="predicted"/>
<dbReference type="AlphaFoldDB" id="X1FJF0"/>
<sequence length="157" mass="17522">MRVIFGLGNPGPEYRESRHNLGFRVVENLSQKYKIELNSYSHQALIGKGCIGKEVVILAKPLTFVNAAGESLYQIKQSYRVNCEDIILISDDVDLDLGRLRIASKGGDGGHKGLESVIRSLGTNLIPRLRIGIDRPNEEVNLKEYVLGEFNAREKKV</sequence>